<dbReference type="Pfam" id="PF05623">
    <property type="entry name" value="DUF789"/>
    <property type="match status" value="1"/>
</dbReference>
<feature type="region of interest" description="Disordered" evidence="1">
    <location>
        <begin position="152"/>
        <end position="174"/>
    </location>
</feature>
<dbReference type="Proteomes" id="UP001412067">
    <property type="component" value="Unassembled WGS sequence"/>
</dbReference>
<dbReference type="InterPro" id="IPR008507">
    <property type="entry name" value="DUF789"/>
</dbReference>
<dbReference type="PANTHER" id="PTHR31343:SF42">
    <property type="entry name" value="T15D22.8"/>
    <property type="match status" value="1"/>
</dbReference>
<gene>
    <name evidence="2" type="ORF">KSP40_PGU021440</name>
</gene>
<dbReference type="EMBL" id="JBBWWR010000012">
    <property type="protein sequence ID" value="KAK8959126.1"/>
    <property type="molecule type" value="Genomic_DNA"/>
</dbReference>
<organism evidence="2 3">
    <name type="scientific">Platanthera guangdongensis</name>
    <dbReference type="NCBI Taxonomy" id="2320717"/>
    <lineage>
        <taxon>Eukaryota</taxon>
        <taxon>Viridiplantae</taxon>
        <taxon>Streptophyta</taxon>
        <taxon>Embryophyta</taxon>
        <taxon>Tracheophyta</taxon>
        <taxon>Spermatophyta</taxon>
        <taxon>Magnoliopsida</taxon>
        <taxon>Liliopsida</taxon>
        <taxon>Asparagales</taxon>
        <taxon>Orchidaceae</taxon>
        <taxon>Orchidoideae</taxon>
        <taxon>Orchideae</taxon>
        <taxon>Orchidinae</taxon>
        <taxon>Platanthera</taxon>
    </lineage>
</organism>
<evidence type="ECO:0000256" key="1">
    <source>
        <dbReference type="SAM" id="MobiDB-lite"/>
    </source>
</evidence>
<name>A0ABR2M599_9ASPA</name>
<sequence length="395" mass="44413">MSGASLQYKEADGVIRSYDSDGILQTEHFVPRSAVFSPPSTSGELHHSRADAASWKAARPAAGRQVPLPCNLDRFLEATTPRVSAQYLPKRMSDWSPCEEERSSYFKLGDLWESFKEWSAYGAGVPLVLNGRDSVVQYYVPFLSGIQLYADSSTHSSSPRISVEDSDVDSFKDSSSDVSSDYEIEGRFKSTDNWCKNCTTSQCMNGRDKLFLNERHTSMSDEFYSDDSDGGDSQGSLIFEYLEYDHPYCRVPLADKIADLAKQFPVLKSVKSCDLLPASWFSVAWYPIYRIPTGRTLRDLDTCFLTFHRLSTSMKGSTCERSINKLCGVYGVPKISLPVFGLASYKLKSSIWTSNSNCDGKHANILLEAADKWLRLLNANLPDYHFFASQNKFRR</sequence>
<dbReference type="PANTHER" id="PTHR31343">
    <property type="entry name" value="T15D22.8"/>
    <property type="match status" value="1"/>
</dbReference>
<evidence type="ECO:0000313" key="3">
    <source>
        <dbReference type="Proteomes" id="UP001412067"/>
    </source>
</evidence>
<evidence type="ECO:0000313" key="2">
    <source>
        <dbReference type="EMBL" id="KAK8959126.1"/>
    </source>
</evidence>
<proteinExistence type="predicted"/>
<comment type="caution">
    <text evidence="2">The sequence shown here is derived from an EMBL/GenBank/DDBJ whole genome shotgun (WGS) entry which is preliminary data.</text>
</comment>
<accession>A0ABR2M599</accession>
<keyword evidence="3" id="KW-1185">Reference proteome</keyword>
<reference evidence="2 3" key="1">
    <citation type="journal article" date="2022" name="Nat. Plants">
        <title>Genomes of leafy and leafless Platanthera orchids illuminate the evolution of mycoheterotrophy.</title>
        <authorList>
            <person name="Li M.H."/>
            <person name="Liu K.W."/>
            <person name="Li Z."/>
            <person name="Lu H.C."/>
            <person name="Ye Q.L."/>
            <person name="Zhang D."/>
            <person name="Wang J.Y."/>
            <person name="Li Y.F."/>
            <person name="Zhong Z.M."/>
            <person name="Liu X."/>
            <person name="Yu X."/>
            <person name="Liu D.K."/>
            <person name="Tu X.D."/>
            <person name="Liu B."/>
            <person name="Hao Y."/>
            <person name="Liao X.Y."/>
            <person name="Jiang Y.T."/>
            <person name="Sun W.H."/>
            <person name="Chen J."/>
            <person name="Chen Y.Q."/>
            <person name="Ai Y."/>
            <person name="Zhai J.W."/>
            <person name="Wu S.S."/>
            <person name="Zhou Z."/>
            <person name="Hsiao Y.Y."/>
            <person name="Wu W.L."/>
            <person name="Chen Y.Y."/>
            <person name="Lin Y.F."/>
            <person name="Hsu J.L."/>
            <person name="Li C.Y."/>
            <person name="Wang Z.W."/>
            <person name="Zhao X."/>
            <person name="Zhong W.Y."/>
            <person name="Ma X.K."/>
            <person name="Ma L."/>
            <person name="Huang J."/>
            <person name="Chen G.Z."/>
            <person name="Huang M.Z."/>
            <person name="Huang L."/>
            <person name="Peng D.H."/>
            <person name="Luo Y.B."/>
            <person name="Zou S.Q."/>
            <person name="Chen S.P."/>
            <person name="Lan S."/>
            <person name="Tsai W.C."/>
            <person name="Van de Peer Y."/>
            <person name="Liu Z.J."/>
        </authorList>
    </citation>
    <scope>NUCLEOTIDE SEQUENCE [LARGE SCALE GENOMIC DNA]</scope>
    <source>
        <strain evidence="2">Lor288</strain>
    </source>
</reference>
<protein>
    <submittedName>
        <fullName evidence="2">Uncharacterized protein</fullName>
    </submittedName>
</protein>